<dbReference type="Proteomes" id="UP000624244">
    <property type="component" value="Unassembled WGS sequence"/>
</dbReference>
<accession>A0A8H5ZNT8</accession>
<proteinExistence type="predicted"/>
<feature type="transmembrane region" description="Helical" evidence="1">
    <location>
        <begin position="59"/>
        <end position="89"/>
    </location>
</feature>
<gene>
    <name evidence="2" type="ORF">GGP41_004298</name>
</gene>
<protein>
    <submittedName>
        <fullName evidence="2">Uncharacterized protein</fullName>
    </submittedName>
</protein>
<dbReference type="EMBL" id="WNKQ01000005">
    <property type="protein sequence ID" value="KAF5851480.1"/>
    <property type="molecule type" value="Genomic_DNA"/>
</dbReference>
<evidence type="ECO:0000313" key="3">
    <source>
        <dbReference type="Proteomes" id="UP000624244"/>
    </source>
</evidence>
<evidence type="ECO:0000313" key="2">
    <source>
        <dbReference type="EMBL" id="KAF5851480.1"/>
    </source>
</evidence>
<dbReference type="AlphaFoldDB" id="A0A8H5ZNT8"/>
<reference evidence="2" key="1">
    <citation type="submission" date="2019-11" db="EMBL/GenBank/DDBJ databases">
        <title>Bipolaris sorokiniana Genome sequencing.</title>
        <authorList>
            <person name="Wang H."/>
        </authorList>
    </citation>
    <scope>NUCLEOTIDE SEQUENCE</scope>
</reference>
<keyword evidence="1" id="KW-0472">Membrane</keyword>
<evidence type="ECO:0000256" key="1">
    <source>
        <dbReference type="SAM" id="Phobius"/>
    </source>
</evidence>
<comment type="caution">
    <text evidence="2">The sequence shown here is derived from an EMBL/GenBank/DDBJ whole genome shotgun (WGS) entry which is preliminary data.</text>
</comment>
<sequence length="105" mass="12171">MQYIYIMHEPSQNTFYCTDNLGIRHEERRINTFRPKKGEASKADFPTLPRFQPKSSTSYRVITCIILAPVYTTVFGKSILSMICTVAFFRTAENKKEPKKENLDA</sequence>
<keyword evidence="1" id="KW-0812">Transmembrane</keyword>
<name>A0A8H5ZNT8_COCSA</name>
<organism evidence="2 3">
    <name type="scientific">Cochliobolus sativus</name>
    <name type="common">Common root rot and spot blotch fungus</name>
    <name type="synonym">Bipolaris sorokiniana</name>
    <dbReference type="NCBI Taxonomy" id="45130"/>
    <lineage>
        <taxon>Eukaryota</taxon>
        <taxon>Fungi</taxon>
        <taxon>Dikarya</taxon>
        <taxon>Ascomycota</taxon>
        <taxon>Pezizomycotina</taxon>
        <taxon>Dothideomycetes</taxon>
        <taxon>Pleosporomycetidae</taxon>
        <taxon>Pleosporales</taxon>
        <taxon>Pleosporineae</taxon>
        <taxon>Pleosporaceae</taxon>
        <taxon>Bipolaris</taxon>
    </lineage>
</organism>
<keyword evidence="1" id="KW-1133">Transmembrane helix</keyword>